<protein>
    <submittedName>
        <fullName evidence="1">Uncharacterized protein</fullName>
    </submittedName>
</protein>
<proteinExistence type="predicted"/>
<evidence type="ECO:0000313" key="2">
    <source>
        <dbReference type="Proteomes" id="UP001283361"/>
    </source>
</evidence>
<gene>
    <name evidence="1" type="ORF">RRG08_020239</name>
</gene>
<dbReference type="Proteomes" id="UP001283361">
    <property type="component" value="Unassembled WGS sequence"/>
</dbReference>
<comment type="caution">
    <text evidence="1">The sequence shown here is derived from an EMBL/GenBank/DDBJ whole genome shotgun (WGS) entry which is preliminary data.</text>
</comment>
<accession>A0AAE1DR75</accession>
<dbReference type="AlphaFoldDB" id="A0AAE1DR75"/>
<evidence type="ECO:0000313" key="1">
    <source>
        <dbReference type="EMBL" id="KAK3779894.1"/>
    </source>
</evidence>
<sequence length="49" mass="5588">MERCLCQRERQQNFITLETAVSREEASTVAKVLYKTIATNCLSEGLPQQ</sequence>
<dbReference type="EMBL" id="JAWDGP010002798">
    <property type="protein sequence ID" value="KAK3779894.1"/>
    <property type="molecule type" value="Genomic_DNA"/>
</dbReference>
<name>A0AAE1DR75_9GAST</name>
<keyword evidence="2" id="KW-1185">Reference proteome</keyword>
<reference evidence="1" key="1">
    <citation type="journal article" date="2023" name="G3 (Bethesda)">
        <title>A reference genome for the long-term kleptoplast-retaining sea slug Elysia crispata morphotype clarki.</title>
        <authorList>
            <person name="Eastman K.E."/>
            <person name="Pendleton A.L."/>
            <person name="Shaikh M.A."/>
            <person name="Suttiyut T."/>
            <person name="Ogas R."/>
            <person name="Tomko P."/>
            <person name="Gavelis G."/>
            <person name="Widhalm J.R."/>
            <person name="Wisecaver J.H."/>
        </authorList>
    </citation>
    <scope>NUCLEOTIDE SEQUENCE</scope>
    <source>
        <strain evidence="1">ECLA1</strain>
    </source>
</reference>
<organism evidence="1 2">
    <name type="scientific">Elysia crispata</name>
    <name type="common">lettuce slug</name>
    <dbReference type="NCBI Taxonomy" id="231223"/>
    <lineage>
        <taxon>Eukaryota</taxon>
        <taxon>Metazoa</taxon>
        <taxon>Spiralia</taxon>
        <taxon>Lophotrochozoa</taxon>
        <taxon>Mollusca</taxon>
        <taxon>Gastropoda</taxon>
        <taxon>Heterobranchia</taxon>
        <taxon>Euthyneura</taxon>
        <taxon>Panpulmonata</taxon>
        <taxon>Sacoglossa</taxon>
        <taxon>Placobranchoidea</taxon>
        <taxon>Plakobranchidae</taxon>
        <taxon>Elysia</taxon>
    </lineage>
</organism>